<dbReference type="InterPro" id="IPR006619">
    <property type="entry name" value="PGRP_domain_met/bac"/>
</dbReference>
<keyword evidence="2" id="KW-0732">Signal</keyword>
<dbReference type="SMART" id="SM00701">
    <property type="entry name" value="PGRP"/>
    <property type="match status" value="1"/>
</dbReference>
<evidence type="ECO:0000256" key="2">
    <source>
        <dbReference type="SAM" id="SignalP"/>
    </source>
</evidence>
<dbReference type="GO" id="GO:0008270">
    <property type="term" value="F:zinc ion binding"/>
    <property type="evidence" value="ECO:0007669"/>
    <property type="project" value="InterPro"/>
</dbReference>
<comment type="caution">
    <text evidence="4">The sequence shown here is derived from an EMBL/GenBank/DDBJ whole genome shotgun (WGS) entry which is preliminary data.</text>
</comment>
<keyword evidence="5" id="KW-1185">Reference proteome</keyword>
<dbReference type="InterPro" id="IPR036505">
    <property type="entry name" value="Amidase/PGRP_sf"/>
</dbReference>
<feature type="signal peptide" evidence="2">
    <location>
        <begin position="1"/>
        <end position="24"/>
    </location>
</feature>
<feature type="chain" id="PRO_5022683538" evidence="2">
    <location>
        <begin position="25"/>
        <end position="406"/>
    </location>
</feature>
<reference evidence="4 5" key="1">
    <citation type="journal article" date="2019" name="Mol. Ecol. Resour.">
        <title>Chromosome-level genome assembly of Triplophysa tibetana, a fish adapted to the harsh high-altitude environment of the Tibetan Plateau.</title>
        <authorList>
            <person name="Yang X."/>
            <person name="Liu H."/>
            <person name="Ma Z."/>
            <person name="Zou Y."/>
            <person name="Zou M."/>
            <person name="Mao Y."/>
            <person name="Li X."/>
            <person name="Wang H."/>
            <person name="Chen T."/>
            <person name="Wang W."/>
            <person name="Yang R."/>
        </authorList>
    </citation>
    <scope>NUCLEOTIDE SEQUENCE [LARGE SCALE GENOMIC DNA]</scope>
    <source>
        <strain evidence="4">TTIB1903HZAU</strain>
        <tissue evidence="4">Muscle</tissue>
    </source>
</reference>
<dbReference type="GO" id="GO:0008745">
    <property type="term" value="F:N-acetylmuramoyl-L-alanine amidase activity"/>
    <property type="evidence" value="ECO:0007669"/>
    <property type="project" value="InterPro"/>
</dbReference>
<name>A0A5A9NTF6_9TELE</name>
<protein>
    <submittedName>
        <fullName evidence="4">N-acetylmuramoyl-L-alanine amidase</fullName>
    </submittedName>
</protein>
<organism evidence="4 5">
    <name type="scientific">Triplophysa tibetana</name>
    <dbReference type="NCBI Taxonomy" id="1572043"/>
    <lineage>
        <taxon>Eukaryota</taxon>
        <taxon>Metazoa</taxon>
        <taxon>Chordata</taxon>
        <taxon>Craniata</taxon>
        <taxon>Vertebrata</taxon>
        <taxon>Euteleostomi</taxon>
        <taxon>Actinopterygii</taxon>
        <taxon>Neopterygii</taxon>
        <taxon>Teleostei</taxon>
        <taxon>Ostariophysi</taxon>
        <taxon>Cypriniformes</taxon>
        <taxon>Nemacheilidae</taxon>
        <taxon>Triplophysa</taxon>
    </lineage>
</organism>
<dbReference type="CDD" id="cd06583">
    <property type="entry name" value="PGRP"/>
    <property type="match status" value="1"/>
</dbReference>
<dbReference type="PANTHER" id="PTHR11022">
    <property type="entry name" value="PEPTIDOGLYCAN RECOGNITION PROTEIN"/>
    <property type="match status" value="1"/>
</dbReference>
<dbReference type="EMBL" id="SOYY01000013">
    <property type="protein sequence ID" value="KAA0713384.1"/>
    <property type="molecule type" value="Genomic_DNA"/>
</dbReference>
<dbReference type="PANTHER" id="PTHR11022:SF66">
    <property type="entry name" value="N-ACETYLMURAMOYL-L-ALANINE AMIDASE"/>
    <property type="match status" value="1"/>
</dbReference>
<dbReference type="SUPFAM" id="SSF55846">
    <property type="entry name" value="N-acetylmuramoyl-L-alanine amidase-like"/>
    <property type="match status" value="1"/>
</dbReference>
<dbReference type="Gene3D" id="3.40.80.10">
    <property type="entry name" value="Peptidoglycan recognition protein-like"/>
    <property type="match status" value="1"/>
</dbReference>
<proteinExistence type="inferred from homology"/>
<evidence type="ECO:0000259" key="3">
    <source>
        <dbReference type="SMART" id="SM00701"/>
    </source>
</evidence>
<evidence type="ECO:0000313" key="4">
    <source>
        <dbReference type="EMBL" id="KAA0713384.1"/>
    </source>
</evidence>
<comment type="similarity">
    <text evidence="1">Belongs to the N-acetylmuramoyl-L-alanine amidase 2 family.</text>
</comment>
<gene>
    <name evidence="4" type="ORF">E1301_Tti009196</name>
</gene>
<feature type="domain" description="Peptidoglycan recognition protein family" evidence="3">
    <location>
        <begin position="268"/>
        <end position="373"/>
    </location>
</feature>
<dbReference type="InterPro" id="IPR015510">
    <property type="entry name" value="PGRP"/>
</dbReference>
<dbReference type="Proteomes" id="UP000324632">
    <property type="component" value="Chromosome 13"/>
</dbReference>
<evidence type="ECO:0000313" key="5">
    <source>
        <dbReference type="Proteomes" id="UP000324632"/>
    </source>
</evidence>
<dbReference type="AlphaFoldDB" id="A0A5A9NTF6"/>
<evidence type="ECO:0000256" key="1">
    <source>
        <dbReference type="ARBA" id="ARBA00007553"/>
    </source>
</evidence>
<sequence>MIPGALWIITLSGICLCIQSRVTAVHLMTMENFVAAVQRLEDLNPTLTPLDLLASLLTTVGQRDNITCGIIGSSENTTDVHYTDSNNTIIKENLSGNRNLCWFFNQAIHHFITDDREERGVVLTPDGTTVALSPLLLGVEMGLQATKHGTQPNGIYLLPLAKTLGLSFLQFQNSTPPERLGPDGCWDNISSPVVFTLSGEPSLATDAVVHGGMDGAIIGRHFSVVDDLEVKVSEVLSSYYSDGMESDHGVSHLRGRYRRQNFQDITNASLLQKMVADALKRHRRRENAAEESLVEEGLREFALRYMGRGWMSQGAHTRGRNLVGYGVAFIGDFTSQLPSIYTMELVRHHLVKCGVSKGFLQKNFTMLGHRQVVNTSCPGDSLYSEIKTWKHYKDTDPLKYQRGEPV</sequence>
<dbReference type="InterPro" id="IPR002502">
    <property type="entry name" value="Amidase_domain"/>
</dbReference>
<accession>A0A5A9NTF6</accession>
<dbReference type="GO" id="GO:0009253">
    <property type="term" value="P:peptidoglycan catabolic process"/>
    <property type="evidence" value="ECO:0007669"/>
    <property type="project" value="InterPro"/>
</dbReference>